<evidence type="ECO:0000313" key="9">
    <source>
        <dbReference type="Proteomes" id="UP000184267"/>
    </source>
</evidence>
<reference evidence="8 9" key="1">
    <citation type="submission" date="2016-10" db="EMBL/GenBank/DDBJ databases">
        <title>Genome sequence of the basidiomycete white-rot fungus Trametes pubescens.</title>
        <authorList>
            <person name="Makela M.R."/>
            <person name="Granchi Z."/>
            <person name="Peng M."/>
            <person name="De Vries R.P."/>
            <person name="Grigoriev I."/>
            <person name="Riley R."/>
            <person name="Hilden K."/>
        </authorList>
    </citation>
    <scope>NUCLEOTIDE SEQUENCE [LARGE SCALE GENOMIC DNA]</scope>
    <source>
        <strain evidence="8 9">FBCC735</strain>
    </source>
</reference>
<dbReference type="STRING" id="154538.A0A1M2VD01"/>
<keyword evidence="3 5" id="KW-0285">Flavoprotein</keyword>
<dbReference type="PANTHER" id="PTHR11552:SF147">
    <property type="entry name" value="CHOLINE DEHYDROGENASE, MITOCHONDRIAL"/>
    <property type="match status" value="1"/>
</dbReference>
<dbReference type="InterPro" id="IPR000172">
    <property type="entry name" value="GMC_OxRdtase_N"/>
</dbReference>
<gene>
    <name evidence="8" type="ORF">TRAPUB_3734</name>
</gene>
<evidence type="ECO:0000256" key="1">
    <source>
        <dbReference type="ARBA" id="ARBA00001974"/>
    </source>
</evidence>
<evidence type="ECO:0000256" key="6">
    <source>
        <dbReference type="SAM" id="SignalP"/>
    </source>
</evidence>
<keyword evidence="6" id="KW-0732">Signal</keyword>
<proteinExistence type="inferred from homology"/>
<evidence type="ECO:0000313" key="8">
    <source>
        <dbReference type="EMBL" id="OJT05445.1"/>
    </source>
</evidence>
<dbReference type="Gene3D" id="3.50.50.60">
    <property type="entry name" value="FAD/NAD(P)-binding domain"/>
    <property type="match status" value="1"/>
</dbReference>
<dbReference type="GO" id="GO:0050660">
    <property type="term" value="F:flavin adenine dinucleotide binding"/>
    <property type="evidence" value="ECO:0007669"/>
    <property type="project" value="InterPro"/>
</dbReference>
<name>A0A1M2VD01_TRAPU</name>
<organism evidence="8 9">
    <name type="scientific">Trametes pubescens</name>
    <name type="common">White-rot fungus</name>
    <dbReference type="NCBI Taxonomy" id="154538"/>
    <lineage>
        <taxon>Eukaryota</taxon>
        <taxon>Fungi</taxon>
        <taxon>Dikarya</taxon>
        <taxon>Basidiomycota</taxon>
        <taxon>Agaricomycotina</taxon>
        <taxon>Agaricomycetes</taxon>
        <taxon>Polyporales</taxon>
        <taxon>Polyporaceae</taxon>
        <taxon>Trametes</taxon>
    </lineage>
</organism>
<dbReference type="OrthoDB" id="269227at2759"/>
<comment type="cofactor">
    <cofactor evidence="1">
        <name>FAD</name>
        <dbReference type="ChEBI" id="CHEBI:57692"/>
    </cofactor>
</comment>
<evidence type="ECO:0000256" key="2">
    <source>
        <dbReference type="ARBA" id="ARBA00010790"/>
    </source>
</evidence>
<dbReference type="EMBL" id="MNAD01001461">
    <property type="protein sequence ID" value="OJT05445.1"/>
    <property type="molecule type" value="Genomic_DNA"/>
</dbReference>
<protein>
    <submittedName>
        <fullName evidence="8">Pyranose dehydrogenase</fullName>
    </submittedName>
</protein>
<comment type="similarity">
    <text evidence="2 5">Belongs to the GMC oxidoreductase family.</text>
</comment>
<dbReference type="PANTHER" id="PTHR11552">
    <property type="entry name" value="GLUCOSE-METHANOL-CHOLINE GMC OXIDOREDUCTASE"/>
    <property type="match status" value="1"/>
</dbReference>
<feature type="domain" description="Glucose-methanol-choline oxidoreductase N-terminal" evidence="7">
    <location>
        <begin position="121"/>
        <end position="144"/>
    </location>
</feature>
<dbReference type="InterPro" id="IPR012132">
    <property type="entry name" value="GMC_OxRdtase"/>
</dbReference>
<evidence type="ECO:0000259" key="7">
    <source>
        <dbReference type="PROSITE" id="PS00623"/>
    </source>
</evidence>
<evidence type="ECO:0000256" key="3">
    <source>
        <dbReference type="ARBA" id="ARBA00022630"/>
    </source>
</evidence>
<dbReference type="OMA" id="NIRDFED"/>
<accession>A0A1M2VD01</accession>
<dbReference type="GO" id="GO:0016614">
    <property type="term" value="F:oxidoreductase activity, acting on CH-OH group of donors"/>
    <property type="evidence" value="ECO:0007669"/>
    <property type="project" value="InterPro"/>
</dbReference>
<dbReference type="SUPFAM" id="SSF51905">
    <property type="entry name" value="FAD/NAD(P)-binding domain"/>
    <property type="match status" value="1"/>
</dbReference>
<dbReference type="AlphaFoldDB" id="A0A1M2VD01"/>
<keyword evidence="4 5" id="KW-0274">FAD</keyword>
<evidence type="ECO:0000256" key="4">
    <source>
        <dbReference type="ARBA" id="ARBA00022827"/>
    </source>
</evidence>
<comment type="caution">
    <text evidence="8">The sequence shown here is derived from an EMBL/GenBank/DDBJ whole genome shotgun (WGS) entry which is preliminary data.</text>
</comment>
<dbReference type="Pfam" id="PF00732">
    <property type="entry name" value="GMC_oxred_N"/>
    <property type="match status" value="1"/>
</dbReference>
<sequence>MGSKRSPTDFLTLTLAFCAAAVLPRARATLFTDPSALPSHKAYDYIIVGAGPSGSVLASRLTENAHTDVLLIEAGPNDAGQFSLEVPLLASQLQPNMAFDWNYTTVAQSGLNGRTIPYPRGRVLGGGTSINFMIYTRGSKDDFDNYAALTGDEGWSWNALQPYFKKVRVVQHSPASYTTNAVY</sequence>
<dbReference type="Proteomes" id="UP000184267">
    <property type="component" value="Unassembled WGS sequence"/>
</dbReference>
<feature type="chain" id="PRO_5009890606" evidence="6">
    <location>
        <begin position="29"/>
        <end position="183"/>
    </location>
</feature>
<feature type="signal peptide" evidence="6">
    <location>
        <begin position="1"/>
        <end position="28"/>
    </location>
</feature>
<dbReference type="PROSITE" id="PS00623">
    <property type="entry name" value="GMC_OXRED_1"/>
    <property type="match status" value="1"/>
</dbReference>
<keyword evidence="9" id="KW-1185">Reference proteome</keyword>
<dbReference type="InterPro" id="IPR036188">
    <property type="entry name" value="FAD/NAD-bd_sf"/>
</dbReference>
<evidence type="ECO:0000256" key="5">
    <source>
        <dbReference type="RuleBase" id="RU003968"/>
    </source>
</evidence>